<dbReference type="PROSITE" id="PS50855">
    <property type="entry name" value="COX1"/>
    <property type="match status" value="1"/>
</dbReference>
<dbReference type="AlphaFoldDB" id="A0A5C6XEC7"/>
<feature type="transmembrane region" description="Helical" evidence="17">
    <location>
        <begin position="129"/>
        <end position="150"/>
    </location>
</feature>
<dbReference type="GO" id="GO:0005886">
    <property type="term" value="C:plasma membrane"/>
    <property type="evidence" value="ECO:0007669"/>
    <property type="project" value="UniProtKB-SubCell"/>
</dbReference>
<dbReference type="PROSITE" id="PS00077">
    <property type="entry name" value="COX1_CUB"/>
    <property type="match status" value="1"/>
</dbReference>
<protein>
    <recommendedName>
        <fullName evidence="17">Cytochrome c oxidase subunit 1</fullName>
        <ecNumber evidence="17">7.1.1.9</ecNumber>
    </recommendedName>
</protein>
<feature type="transmembrane region" description="Helical" evidence="17">
    <location>
        <begin position="484"/>
        <end position="507"/>
    </location>
</feature>
<feature type="transmembrane region" description="Helical" evidence="17">
    <location>
        <begin position="215"/>
        <end position="243"/>
    </location>
</feature>
<dbReference type="PRINTS" id="PR01165">
    <property type="entry name" value="CYCOXIDASEI"/>
</dbReference>
<comment type="caution">
    <text evidence="19">The sequence shown here is derived from an EMBL/GenBank/DDBJ whole genome shotgun (WGS) entry which is preliminary data.</text>
</comment>
<sequence length="567" mass="64081">MQAHKAARHRIMEIKAKGYLSPLTEEAKTSLWVYLKEWACTTDAKRIGIMYLLFATFMAIWGGILSVIIRLELAQHGPDLIMDASFYNALPGMHATAMIFFFIIPAFTGVANFVVPIQIGAPDMAFPKLNNAAFWILPPAAILTFAGFFMNSLPEFGWTAYPPLSNSVYSPIWGADFWVIGLILVGVSSTLGAVNFLATVFNMRCKGMKLFQLPLFTWAMTVTSFLILAATPVLTSALLMLTFERMFPGVFYFFNPAGGGDPILYQHLFWFYSHPAVYIMILPGFGMVSEVIQVFSRKHIFGYVLMVWSMIAIAVLGFLVWAHHMFATGIALEIRVGFMFLTMLIAVPTGIKIFSWLATMWGGSIKFDTPMLFATAFLGMFTIGGLSGVVVAAVPVDIQLHDTYYVVAHIHYVLVAGSLMTAFAGVYFWFPKFTGRFYNELLGKVHFWLTAIFINVTFFIQHWLGMKGMPRRYYDYDPSFELANLISSVGSVVLFLAQFIFIANMIWSWRNGKVAEDNAWKDGFTLEWQITSPPDHHNFHHEPYWKPLIRQHVGPDQPGGLWHRYDD</sequence>
<feature type="transmembrane region" description="Helical" evidence="17">
    <location>
        <begin position="93"/>
        <end position="117"/>
    </location>
</feature>
<evidence type="ECO:0000256" key="7">
    <source>
        <dbReference type="ARBA" id="ARBA00022692"/>
    </source>
</evidence>
<organism evidence="19 20">
    <name type="scientific">Lujinxingia vulgaris</name>
    <dbReference type="NCBI Taxonomy" id="2600176"/>
    <lineage>
        <taxon>Bacteria</taxon>
        <taxon>Deltaproteobacteria</taxon>
        <taxon>Bradymonadales</taxon>
        <taxon>Lujinxingiaceae</taxon>
        <taxon>Lujinxingia</taxon>
    </lineage>
</organism>
<keyword evidence="13 17" id="KW-0186">Copper</keyword>
<evidence type="ECO:0000256" key="2">
    <source>
        <dbReference type="ARBA" id="ARBA00004673"/>
    </source>
</evidence>
<dbReference type="Pfam" id="PF00115">
    <property type="entry name" value="COX1"/>
    <property type="match status" value="1"/>
</dbReference>
<comment type="function">
    <text evidence="17">Cytochrome c oxidase is the component of the respiratory chain that catalyzes the reduction of oxygen to water. Subunits 1-3 form the functional core of the enzyme complex. CO I is the catalytic subunit of the enzyme. Electrons originating in cytochrome c are transferred via the copper A center of subunit 2 and heme A of subunit 1 to the bimetallic center formed by heme A3 and copper B.</text>
</comment>
<feature type="transmembrane region" description="Helical" evidence="17">
    <location>
        <begin position="263"/>
        <end position="288"/>
    </location>
</feature>
<comment type="pathway">
    <text evidence="2 17">Energy metabolism; oxidative phosphorylation.</text>
</comment>
<evidence type="ECO:0000256" key="13">
    <source>
        <dbReference type="ARBA" id="ARBA00023008"/>
    </source>
</evidence>
<feature type="transmembrane region" description="Helical" evidence="17">
    <location>
        <begin position="300"/>
        <end position="322"/>
    </location>
</feature>
<dbReference type="InterPro" id="IPR023615">
    <property type="entry name" value="Cyt_c_Oxase_su1_BS"/>
</dbReference>
<dbReference type="GO" id="GO:0004129">
    <property type="term" value="F:cytochrome-c oxidase activity"/>
    <property type="evidence" value="ECO:0007669"/>
    <property type="project" value="UniProtKB-EC"/>
</dbReference>
<evidence type="ECO:0000256" key="10">
    <source>
        <dbReference type="ARBA" id="ARBA00022982"/>
    </source>
</evidence>
<evidence type="ECO:0000256" key="14">
    <source>
        <dbReference type="ARBA" id="ARBA00023136"/>
    </source>
</evidence>
<dbReference type="PANTHER" id="PTHR10422">
    <property type="entry name" value="CYTOCHROME C OXIDASE SUBUNIT 1"/>
    <property type="match status" value="1"/>
</dbReference>
<dbReference type="InterPro" id="IPR036927">
    <property type="entry name" value="Cyt_c_oxase-like_su1_sf"/>
</dbReference>
<evidence type="ECO:0000256" key="4">
    <source>
        <dbReference type="ARBA" id="ARBA00022448"/>
    </source>
</evidence>
<evidence type="ECO:0000256" key="5">
    <source>
        <dbReference type="ARBA" id="ARBA00022617"/>
    </source>
</evidence>
<feature type="transmembrane region" description="Helical" evidence="17">
    <location>
        <begin position="177"/>
        <end position="203"/>
    </location>
</feature>
<keyword evidence="17" id="KW-1003">Cell membrane</keyword>
<evidence type="ECO:0000256" key="16">
    <source>
        <dbReference type="RuleBase" id="RU000370"/>
    </source>
</evidence>
<keyword evidence="7 16" id="KW-0812">Transmembrane</keyword>
<dbReference type="InterPro" id="IPR014241">
    <property type="entry name" value="Cyt_c_oxidase_su1_bac"/>
</dbReference>
<feature type="transmembrane region" description="Helical" evidence="17">
    <location>
        <begin position="371"/>
        <end position="394"/>
    </location>
</feature>
<gene>
    <name evidence="19" type="primary">ctaD</name>
    <name evidence="19" type="ORF">FRC96_10730</name>
</gene>
<dbReference type="GO" id="GO:0046872">
    <property type="term" value="F:metal ion binding"/>
    <property type="evidence" value="ECO:0007669"/>
    <property type="project" value="UniProtKB-KW"/>
</dbReference>
<keyword evidence="11 17" id="KW-1133">Transmembrane helix</keyword>
<comment type="subcellular location">
    <subcellularLocation>
        <location evidence="17">Cell membrane</location>
        <topology evidence="17">Multi-pass membrane protein</topology>
    </subcellularLocation>
    <subcellularLocation>
        <location evidence="1">Membrane</location>
        <topology evidence="1">Multi-pass membrane protein</topology>
    </subcellularLocation>
</comment>
<feature type="transmembrane region" description="Helical" evidence="17">
    <location>
        <begin position="441"/>
        <end position="464"/>
    </location>
</feature>
<feature type="domain" description="Cytochrome oxidase subunit I profile" evidence="18">
    <location>
        <begin position="26"/>
        <end position="550"/>
    </location>
</feature>
<evidence type="ECO:0000256" key="12">
    <source>
        <dbReference type="ARBA" id="ARBA00023004"/>
    </source>
</evidence>
<dbReference type="OrthoDB" id="9803294at2"/>
<dbReference type="FunFam" id="1.20.210.10:FF:000004">
    <property type="entry name" value="Cytochrome c oxidase subunit 1"/>
    <property type="match status" value="1"/>
</dbReference>
<keyword evidence="14 17" id="KW-0472">Membrane</keyword>
<keyword evidence="19" id="KW-0560">Oxidoreductase</keyword>
<evidence type="ECO:0000256" key="11">
    <source>
        <dbReference type="ARBA" id="ARBA00022989"/>
    </source>
</evidence>
<comment type="similarity">
    <text evidence="3 16">Belongs to the heme-copper respiratory oxidase family.</text>
</comment>
<keyword evidence="12 17" id="KW-0408">Iron</keyword>
<evidence type="ECO:0000313" key="20">
    <source>
        <dbReference type="Proteomes" id="UP000321046"/>
    </source>
</evidence>
<dbReference type="InterPro" id="IPR000883">
    <property type="entry name" value="Cyt_C_Oxase_1"/>
</dbReference>
<accession>A0A5C6XEC7</accession>
<comment type="catalytic activity">
    <reaction evidence="15 17">
        <text>4 Fe(II)-[cytochrome c] + O2 + 8 H(+)(in) = 4 Fe(III)-[cytochrome c] + 2 H2O + 4 H(+)(out)</text>
        <dbReference type="Rhea" id="RHEA:11436"/>
        <dbReference type="Rhea" id="RHEA-COMP:10350"/>
        <dbReference type="Rhea" id="RHEA-COMP:14399"/>
        <dbReference type="ChEBI" id="CHEBI:15377"/>
        <dbReference type="ChEBI" id="CHEBI:15378"/>
        <dbReference type="ChEBI" id="CHEBI:15379"/>
        <dbReference type="ChEBI" id="CHEBI:29033"/>
        <dbReference type="ChEBI" id="CHEBI:29034"/>
        <dbReference type="EC" id="7.1.1.9"/>
    </reaction>
</comment>
<evidence type="ECO:0000256" key="17">
    <source>
        <dbReference type="RuleBase" id="RU363061"/>
    </source>
</evidence>
<keyword evidence="8 17" id="KW-0479">Metal-binding</keyword>
<name>A0A5C6XEC7_9DELT</name>
<evidence type="ECO:0000313" key="19">
    <source>
        <dbReference type="EMBL" id="TXD35738.1"/>
    </source>
</evidence>
<feature type="transmembrane region" description="Helical" evidence="17">
    <location>
        <begin position="406"/>
        <end position="429"/>
    </location>
</feature>
<evidence type="ECO:0000256" key="9">
    <source>
        <dbReference type="ARBA" id="ARBA00022967"/>
    </source>
</evidence>
<dbReference type="GO" id="GO:0022904">
    <property type="term" value="P:respiratory electron transport chain"/>
    <property type="evidence" value="ECO:0007669"/>
    <property type="project" value="TreeGrafter"/>
</dbReference>
<keyword evidence="6 16" id="KW-0679">Respiratory chain</keyword>
<dbReference type="GO" id="GO:0006119">
    <property type="term" value="P:oxidative phosphorylation"/>
    <property type="evidence" value="ECO:0007669"/>
    <property type="project" value="UniProtKB-UniPathway"/>
</dbReference>
<dbReference type="NCBIfam" id="TIGR02891">
    <property type="entry name" value="CtaD_CoxA"/>
    <property type="match status" value="1"/>
</dbReference>
<dbReference type="GO" id="GO:0016491">
    <property type="term" value="F:oxidoreductase activity"/>
    <property type="evidence" value="ECO:0007669"/>
    <property type="project" value="UniProtKB-KW"/>
</dbReference>
<feature type="transmembrane region" description="Helical" evidence="17">
    <location>
        <begin position="334"/>
        <end position="359"/>
    </location>
</feature>
<keyword evidence="4 16" id="KW-0813">Transport</keyword>
<dbReference type="Gene3D" id="1.20.210.10">
    <property type="entry name" value="Cytochrome c oxidase-like, subunit I domain"/>
    <property type="match status" value="1"/>
</dbReference>
<evidence type="ECO:0000256" key="6">
    <source>
        <dbReference type="ARBA" id="ARBA00022660"/>
    </source>
</evidence>
<evidence type="ECO:0000256" key="1">
    <source>
        <dbReference type="ARBA" id="ARBA00004141"/>
    </source>
</evidence>
<keyword evidence="9" id="KW-1278">Translocase</keyword>
<dbReference type="GO" id="GO:0020037">
    <property type="term" value="F:heme binding"/>
    <property type="evidence" value="ECO:0007669"/>
    <property type="project" value="InterPro"/>
</dbReference>
<dbReference type="SUPFAM" id="SSF81442">
    <property type="entry name" value="Cytochrome c oxidase subunit I-like"/>
    <property type="match status" value="1"/>
</dbReference>
<dbReference type="Proteomes" id="UP000321046">
    <property type="component" value="Unassembled WGS sequence"/>
</dbReference>
<keyword evidence="5 16" id="KW-0349">Heme</keyword>
<proteinExistence type="inferred from homology"/>
<evidence type="ECO:0000256" key="3">
    <source>
        <dbReference type="ARBA" id="ARBA00009578"/>
    </source>
</evidence>
<keyword evidence="10 16" id="KW-0249">Electron transport</keyword>
<evidence type="ECO:0000256" key="8">
    <source>
        <dbReference type="ARBA" id="ARBA00022723"/>
    </source>
</evidence>
<reference evidence="19 20" key="1">
    <citation type="submission" date="2019-08" db="EMBL/GenBank/DDBJ databases">
        <title>Bradymonadales sp. TMQ2.</title>
        <authorList>
            <person name="Liang Q."/>
        </authorList>
    </citation>
    <scope>NUCLEOTIDE SEQUENCE [LARGE SCALE GENOMIC DNA]</scope>
    <source>
        <strain evidence="19 20">TMQ2</strain>
    </source>
</reference>
<evidence type="ECO:0000256" key="15">
    <source>
        <dbReference type="ARBA" id="ARBA00047816"/>
    </source>
</evidence>
<dbReference type="EC" id="7.1.1.9" evidence="17"/>
<dbReference type="EMBL" id="VOSL01000048">
    <property type="protein sequence ID" value="TXD35738.1"/>
    <property type="molecule type" value="Genomic_DNA"/>
</dbReference>
<dbReference type="InterPro" id="IPR023616">
    <property type="entry name" value="Cyt_c_oxase-like_su1_dom"/>
</dbReference>
<feature type="transmembrane region" description="Helical" evidence="17">
    <location>
        <begin position="51"/>
        <end position="73"/>
    </location>
</feature>
<dbReference type="GO" id="GO:0015990">
    <property type="term" value="P:electron transport coupled proton transport"/>
    <property type="evidence" value="ECO:0007669"/>
    <property type="project" value="InterPro"/>
</dbReference>
<dbReference type="UniPathway" id="UPA00705"/>
<evidence type="ECO:0000259" key="18">
    <source>
        <dbReference type="PROSITE" id="PS50855"/>
    </source>
</evidence>
<dbReference type="PANTHER" id="PTHR10422:SF18">
    <property type="entry name" value="CYTOCHROME C OXIDASE SUBUNIT 1"/>
    <property type="match status" value="1"/>
</dbReference>